<proteinExistence type="predicted"/>
<dbReference type="PIRSF" id="PIRSF006060">
    <property type="entry name" value="AA_transporter"/>
    <property type="match status" value="1"/>
</dbReference>
<keyword evidence="2" id="KW-0813">Transport</keyword>
<feature type="transmembrane region" description="Helical" evidence="7">
    <location>
        <begin position="404"/>
        <end position="426"/>
    </location>
</feature>
<keyword evidence="6 7" id="KW-0472">Membrane</keyword>
<dbReference type="PANTHER" id="PTHR42770">
    <property type="entry name" value="AMINO ACID TRANSPORTER-RELATED"/>
    <property type="match status" value="1"/>
</dbReference>
<feature type="transmembrane region" description="Helical" evidence="7">
    <location>
        <begin position="158"/>
        <end position="177"/>
    </location>
</feature>
<feature type="transmembrane region" description="Helical" evidence="7">
    <location>
        <begin position="233"/>
        <end position="257"/>
    </location>
</feature>
<feature type="transmembrane region" description="Helical" evidence="7">
    <location>
        <begin position="37"/>
        <end position="59"/>
    </location>
</feature>
<dbReference type="InterPro" id="IPR050367">
    <property type="entry name" value="APC_superfamily"/>
</dbReference>
<dbReference type="EMBL" id="CP103300">
    <property type="protein sequence ID" value="UYM15162.1"/>
    <property type="molecule type" value="Genomic_DNA"/>
</dbReference>
<keyword evidence="9" id="KW-1185">Reference proteome</keyword>
<evidence type="ECO:0000256" key="7">
    <source>
        <dbReference type="SAM" id="Phobius"/>
    </source>
</evidence>
<keyword evidence="3" id="KW-1003">Cell membrane</keyword>
<feature type="transmembrane region" description="Helical" evidence="7">
    <location>
        <begin position="12"/>
        <end position="31"/>
    </location>
</feature>
<evidence type="ECO:0000313" key="9">
    <source>
        <dbReference type="Proteomes" id="UP001163255"/>
    </source>
</evidence>
<feature type="transmembrane region" description="Helical" evidence="7">
    <location>
        <begin position="277"/>
        <end position="297"/>
    </location>
</feature>
<feature type="transmembrane region" description="Helical" evidence="7">
    <location>
        <begin position="360"/>
        <end position="384"/>
    </location>
</feature>
<evidence type="ECO:0000256" key="3">
    <source>
        <dbReference type="ARBA" id="ARBA00022475"/>
    </source>
</evidence>
<name>A0ABY6GQY1_9GAMM</name>
<evidence type="ECO:0000256" key="4">
    <source>
        <dbReference type="ARBA" id="ARBA00022692"/>
    </source>
</evidence>
<sequence length="473" mass="51265">MPGSSVQPKRTLTAFTLIMITTGTITSIHGAPSMAEYGFSLVFIYLLVALVFLVPSALISAELATGWPEDGGVYVWVREAFGEQSGFVAVWLQWIENVIWFPSILTVAVLAAAYGLDPQLADNGPSIFLAINGVFWLLTIINLFGMKTSGAVASVCTIVGRIFPILAIFTLACLYLAKGNPMPIEFSLENFVPDFTDTNKLTFIAGAFLTFAGIEASASNAASARNPQRDYPFAILTSACLAVILVTLAALAIAMVIPQHKIKLDAGIMQAINVMFHQAGIHGWLPLTGLIIALGILGEVNNWIPAPTRGLQVAGRDGMLPVFWQQENKHAVHHRILLFQGVIVSAISTLYLFQGNVQTAFWLMNIIPTMLYVVMYLLMFAAAVQLRYTQPDVSRQYKIPLGNAGIWGLAIVGSVTGIAAIAFGFLPPAIVPEGERSTYGFVVAIALVAFTAMPFVLFKLKRPQWRAAQNKKL</sequence>
<accession>A0ABY6GQY1</accession>
<dbReference type="InterPro" id="IPR002293">
    <property type="entry name" value="AA/rel_permease1"/>
</dbReference>
<feature type="transmembrane region" description="Helical" evidence="7">
    <location>
        <begin position="438"/>
        <end position="458"/>
    </location>
</feature>
<feature type="transmembrane region" description="Helical" evidence="7">
    <location>
        <begin position="127"/>
        <end position="146"/>
    </location>
</feature>
<feature type="transmembrane region" description="Helical" evidence="7">
    <location>
        <begin position="201"/>
        <end position="221"/>
    </location>
</feature>
<evidence type="ECO:0000256" key="2">
    <source>
        <dbReference type="ARBA" id="ARBA00022448"/>
    </source>
</evidence>
<dbReference type="Proteomes" id="UP001163255">
    <property type="component" value="Chromosome"/>
</dbReference>
<dbReference type="Pfam" id="PF13520">
    <property type="entry name" value="AA_permease_2"/>
    <property type="match status" value="1"/>
</dbReference>
<organism evidence="8 9">
    <name type="scientific">Endozoicomonas euniceicola</name>
    <dbReference type="NCBI Taxonomy" id="1234143"/>
    <lineage>
        <taxon>Bacteria</taxon>
        <taxon>Pseudomonadati</taxon>
        <taxon>Pseudomonadota</taxon>
        <taxon>Gammaproteobacteria</taxon>
        <taxon>Oceanospirillales</taxon>
        <taxon>Endozoicomonadaceae</taxon>
        <taxon>Endozoicomonas</taxon>
    </lineage>
</organism>
<gene>
    <name evidence="8" type="ORF">NX720_20200</name>
</gene>
<evidence type="ECO:0000313" key="8">
    <source>
        <dbReference type="EMBL" id="UYM15162.1"/>
    </source>
</evidence>
<feature type="transmembrane region" description="Helical" evidence="7">
    <location>
        <begin position="98"/>
        <end position="115"/>
    </location>
</feature>
<dbReference type="PANTHER" id="PTHR42770:SF15">
    <property type="entry name" value="GLUTAMATE_GAMMA-AMINOBUTYRATE ANTIPORTER-RELATED"/>
    <property type="match status" value="1"/>
</dbReference>
<dbReference type="RefSeq" id="WP_262597039.1">
    <property type="nucleotide sequence ID" value="NZ_CP103300.1"/>
</dbReference>
<evidence type="ECO:0000256" key="5">
    <source>
        <dbReference type="ARBA" id="ARBA00022989"/>
    </source>
</evidence>
<comment type="subcellular location">
    <subcellularLocation>
        <location evidence="1">Cell membrane</location>
        <topology evidence="1">Multi-pass membrane protein</topology>
    </subcellularLocation>
</comment>
<keyword evidence="5 7" id="KW-1133">Transmembrane helix</keyword>
<feature type="transmembrane region" description="Helical" evidence="7">
    <location>
        <begin position="336"/>
        <end position="354"/>
    </location>
</feature>
<evidence type="ECO:0000256" key="6">
    <source>
        <dbReference type="ARBA" id="ARBA00023136"/>
    </source>
</evidence>
<dbReference type="Gene3D" id="1.20.1740.10">
    <property type="entry name" value="Amino acid/polyamine transporter I"/>
    <property type="match status" value="1"/>
</dbReference>
<keyword evidence="4 7" id="KW-0812">Transmembrane</keyword>
<evidence type="ECO:0000256" key="1">
    <source>
        <dbReference type="ARBA" id="ARBA00004651"/>
    </source>
</evidence>
<reference evidence="8" key="1">
    <citation type="submission" date="2022-10" db="EMBL/GenBank/DDBJ databases">
        <title>Completed Genome Sequence of two octocoral isolated bacterium, Endozoicomonas euniceicola EF212T and Endozoicomonas gorgoniicola PS125T.</title>
        <authorList>
            <person name="Chiou Y.-J."/>
            <person name="Chen Y.-H."/>
        </authorList>
    </citation>
    <scope>NUCLEOTIDE SEQUENCE</scope>
    <source>
        <strain evidence="8">EF212</strain>
    </source>
</reference>
<protein>
    <submittedName>
        <fullName evidence="8">APC family permease</fullName>
    </submittedName>
</protein>